<feature type="binding site" evidence="9">
    <location>
        <position position="109"/>
    </location>
    <ligand>
        <name>4-amino-2-methyl-5-(diphosphooxymethyl)pyrimidine</name>
        <dbReference type="ChEBI" id="CHEBI:57841"/>
    </ligand>
</feature>
<evidence type="ECO:0000256" key="8">
    <source>
        <dbReference type="ARBA" id="ARBA00047883"/>
    </source>
</evidence>
<feature type="binding site" evidence="9">
    <location>
        <begin position="38"/>
        <end position="42"/>
    </location>
    <ligand>
        <name>4-amino-2-methyl-5-(diphosphooxymethyl)pyrimidine</name>
        <dbReference type="ChEBI" id="CHEBI:57841"/>
    </ligand>
</feature>
<comment type="catalytic activity">
    <reaction evidence="6 9 10">
        <text>4-methyl-5-(2-phosphooxyethyl)-thiazole + 4-amino-2-methyl-5-(diphosphooxymethyl)pyrimidine + H(+) = thiamine phosphate + diphosphate</text>
        <dbReference type="Rhea" id="RHEA:22328"/>
        <dbReference type="ChEBI" id="CHEBI:15378"/>
        <dbReference type="ChEBI" id="CHEBI:33019"/>
        <dbReference type="ChEBI" id="CHEBI:37575"/>
        <dbReference type="ChEBI" id="CHEBI:57841"/>
        <dbReference type="ChEBI" id="CHEBI:58296"/>
        <dbReference type="EC" id="2.5.1.3"/>
    </reaction>
</comment>
<dbReference type="InterPro" id="IPR034291">
    <property type="entry name" value="TMP_synthase"/>
</dbReference>
<feature type="binding site" evidence="9">
    <location>
        <position position="90"/>
    </location>
    <ligand>
        <name>Mg(2+)</name>
        <dbReference type="ChEBI" id="CHEBI:18420"/>
    </ligand>
</feature>
<dbReference type="PANTHER" id="PTHR20857">
    <property type="entry name" value="THIAMINE-PHOSPHATE PYROPHOSPHORYLASE"/>
    <property type="match status" value="1"/>
</dbReference>
<name>A0A078KYJ3_9GAMM</name>
<accession>A0A078KYJ3</accession>
<feature type="binding site" evidence="9">
    <location>
        <position position="70"/>
    </location>
    <ligand>
        <name>4-amino-2-methyl-5-(diphosphooxymethyl)pyrimidine</name>
        <dbReference type="ChEBI" id="CHEBI:57841"/>
    </ligand>
</feature>
<reference evidence="13 14" key="1">
    <citation type="submission" date="2014-06" db="EMBL/GenBank/DDBJ databases">
        <authorList>
            <person name="Urmite Genomes Urmite Genomes"/>
        </authorList>
    </citation>
    <scope>NUCLEOTIDE SEQUENCE [LARGE SCALE GENOMIC DNA]</scope>
</reference>
<evidence type="ECO:0000256" key="11">
    <source>
        <dbReference type="RuleBase" id="RU004253"/>
    </source>
</evidence>
<evidence type="ECO:0000256" key="3">
    <source>
        <dbReference type="ARBA" id="ARBA00022723"/>
    </source>
</evidence>
<dbReference type="RefSeq" id="WP_043874439.1">
    <property type="nucleotide sequence ID" value="NZ_CCVW01000002.1"/>
</dbReference>
<keyword evidence="14" id="KW-1185">Reference proteome</keyword>
<keyword evidence="2 9" id="KW-0808">Transferase</keyword>
<comment type="pathway">
    <text evidence="1 9 11">Cofactor biosynthesis; thiamine diphosphate biosynthesis; thiamine phosphate from 4-amino-2-methyl-5-diphosphomethylpyrimidine and 4-methyl-5-(2-phosphoethyl)-thiazole: step 1/1.</text>
</comment>
<gene>
    <name evidence="9 13" type="primary">thiE</name>
    <name evidence="13" type="ORF">BN59_02292</name>
</gene>
<evidence type="ECO:0000256" key="5">
    <source>
        <dbReference type="ARBA" id="ARBA00022977"/>
    </source>
</evidence>
<feature type="binding site" evidence="9">
    <location>
        <position position="71"/>
    </location>
    <ligand>
        <name>Mg(2+)</name>
        <dbReference type="ChEBI" id="CHEBI:18420"/>
    </ligand>
</feature>
<dbReference type="HAMAP" id="MF_00097">
    <property type="entry name" value="TMP_synthase"/>
    <property type="match status" value="1"/>
</dbReference>
<dbReference type="OrthoDB" id="9810880at2"/>
<dbReference type="NCBIfam" id="TIGR00693">
    <property type="entry name" value="thiE"/>
    <property type="match status" value="1"/>
</dbReference>
<dbReference type="AlphaFoldDB" id="A0A078KYJ3"/>
<dbReference type="SUPFAM" id="SSF51391">
    <property type="entry name" value="Thiamin phosphate synthase"/>
    <property type="match status" value="1"/>
</dbReference>
<evidence type="ECO:0000259" key="12">
    <source>
        <dbReference type="Pfam" id="PF02581"/>
    </source>
</evidence>
<evidence type="ECO:0000256" key="4">
    <source>
        <dbReference type="ARBA" id="ARBA00022842"/>
    </source>
</evidence>
<keyword evidence="5 9" id="KW-0784">Thiamine biosynthesis</keyword>
<dbReference type="EMBL" id="CCSB01000002">
    <property type="protein sequence ID" value="CDZ77996.1"/>
    <property type="molecule type" value="Genomic_DNA"/>
</dbReference>
<feature type="binding site" evidence="9">
    <location>
        <position position="138"/>
    </location>
    <ligand>
        <name>4-amino-2-methyl-5-(diphosphooxymethyl)pyrimidine</name>
        <dbReference type="ChEBI" id="CHEBI:57841"/>
    </ligand>
</feature>
<dbReference type="GO" id="GO:0000287">
    <property type="term" value="F:magnesium ion binding"/>
    <property type="evidence" value="ECO:0007669"/>
    <property type="project" value="UniProtKB-UniRule"/>
</dbReference>
<comment type="cofactor">
    <cofactor evidence="9">
        <name>Mg(2+)</name>
        <dbReference type="ChEBI" id="CHEBI:18420"/>
    </cofactor>
    <text evidence="9">Binds 1 Mg(2+) ion per subunit.</text>
</comment>
<dbReference type="InterPro" id="IPR013785">
    <property type="entry name" value="Aldolase_TIM"/>
</dbReference>
<evidence type="ECO:0000256" key="9">
    <source>
        <dbReference type="HAMAP-Rule" id="MF_00097"/>
    </source>
</evidence>
<comment type="catalytic activity">
    <reaction evidence="7 9 10">
        <text>2-(2-carboxy-4-methylthiazol-5-yl)ethyl phosphate + 4-amino-2-methyl-5-(diphosphooxymethyl)pyrimidine + 2 H(+) = thiamine phosphate + CO2 + diphosphate</text>
        <dbReference type="Rhea" id="RHEA:47848"/>
        <dbReference type="ChEBI" id="CHEBI:15378"/>
        <dbReference type="ChEBI" id="CHEBI:16526"/>
        <dbReference type="ChEBI" id="CHEBI:33019"/>
        <dbReference type="ChEBI" id="CHEBI:37575"/>
        <dbReference type="ChEBI" id="CHEBI:57841"/>
        <dbReference type="ChEBI" id="CHEBI:62890"/>
        <dbReference type="EC" id="2.5.1.3"/>
    </reaction>
</comment>
<dbReference type="GO" id="GO:0004789">
    <property type="term" value="F:thiamine-phosphate diphosphorylase activity"/>
    <property type="evidence" value="ECO:0007669"/>
    <property type="project" value="UniProtKB-UniRule"/>
</dbReference>
<dbReference type="eggNOG" id="COG0352">
    <property type="taxonomic scope" value="Bacteria"/>
</dbReference>
<comment type="similarity">
    <text evidence="9 10">Belongs to the thiamine-phosphate synthase family.</text>
</comment>
<feature type="binding site" evidence="9">
    <location>
        <position position="166"/>
    </location>
    <ligand>
        <name>2-[(2R,5Z)-2-carboxy-4-methylthiazol-5(2H)-ylidene]ethyl phosphate</name>
        <dbReference type="ChEBI" id="CHEBI:62899"/>
    </ligand>
</feature>
<dbReference type="InterPro" id="IPR036206">
    <property type="entry name" value="ThiamineP_synth_sf"/>
</dbReference>
<dbReference type="Pfam" id="PF02581">
    <property type="entry name" value="TMP-TENI"/>
    <property type="match status" value="1"/>
</dbReference>
<organism evidence="13 14">
    <name type="scientific">Legionella massiliensis</name>
    <dbReference type="NCBI Taxonomy" id="1034943"/>
    <lineage>
        <taxon>Bacteria</taxon>
        <taxon>Pseudomonadati</taxon>
        <taxon>Pseudomonadota</taxon>
        <taxon>Gammaproteobacteria</taxon>
        <taxon>Legionellales</taxon>
        <taxon>Legionellaceae</taxon>
        <taxon>Legionella</taxon>
    </lineage>
</organism>
<evidence type="ECO:0000256" key="2">
    <source>
        <dbReference type="ARBA" id="ARBA00022679"/>
    </source>
</evidence>
<dbReference type="Gene3D" id="3.20.20.70">
    <property type="entry name" value="Aldolase class I"/>
    <property type="match status" value="1"/>
</dbReference>
<dbReference type="GO" id="GO:0005737">
    <property type="term" value="C:cytoplasm"/>
    <property type="evidence" value="ECO:0007669"/>
    <property type="project" value="TreeGrafter"/>
</dbReference>
<dbReference type="STRING" id="1034943.BN59_02292"/>
<evidence type="ECO:0000256" key="1">
    <source>
        <dbReference type="ARBA" id="ARBA00005165"/>
    </source>
</evidence>
<comment type="caution">
    <text evidence="9">Lacks conserved residue(s) required for the propagation of feature annotation.</text>
</comment>
<dbReference type="UniPathway" id="UPA00060">
    <property type="reaction ID" value="UER00141"/>
</dbReference>
<dbReference type="CDD" id="cd00564">
    <property type="entry name" value="TMP_TenI"/>
    <property type="match status" value="1"/>
</dbReference>
<dbReference type="InterPro" id="IPR022998">
    <property type="entry name" value="ThiamineP_synth_TenI"/>
</dbReference>
<evidence type="ECO:0000256" key="6">
    <source>
        <dbReference type="ARBA" id="ARBA00047334"/>
    </source>
</evidence>
<dbReference type="GO" id="GO:0009228">
    <property type="term" value="P:thiamine biosynthetic process"/>
    <property type="evidence" value="ECO:0007669"/>
    <property type="project" value="UniProtKB-KW"/>
</dbReference>
<proteinExistence type="inferred from homology"/>
<evidence type="ECO:0000256" key="10">
    <source>
        <dbReference type="RuleBase" id="RU003826"/>
    </source>
</evidence>
<dbReference type="PANTHER" id="PTHR20857:SF23">
    <property type="entry name" value="THIAMINE BIOSYNTHETIC BIFUNCTIONAL ENZYME"/>
    <property type="match status" value="1"/>
</dbReference>
<evidence type="ECO:0000313" key="14">
    <source>
        <dbReference type="Proteomes" id="UP000044071"/>
    </source>
</evidence>
<evidence type="ECO:0000313" key="13">
    <source>
        <dbReference type="EMBL" id="CDZ77996.1"/>
    </source>
</evidence>
<feature type="domain" description="Thiamine phosphate synthase/TenI" evidence="12">
    <location>
        <begin position="8"/>
        <end position="189"/>
    </location>
</feature>
<dbReference type="Proteomes" id="UP000044071">
    <property type="component" value="Unassembled WGS sequence"/>
</dbReference>
<keyword evidence="4 9" id="KW-0460">Magnesium</keyword>
<keyword evidence="3 9" id="KW-0479">Metal-binding</keyword>
<comment type="catalytic activity">
    <reaction evidence="8 9 10">
        <text>2-[(2R,5Z)-2-carboxy-4-methylthiazol-5(2H)-ylidene]ethyl phosphate + 4-amino-2-methyl-5-(diphosphooxymethyl)pyrimidine + 2 H(+) = thiamine phosphate + CO2 + diphosphate</text>
        <dbReference type="Rhea" id="RHEA:47844"/>
        <dbReference type="ChEBI" id="CHEBI:15378"/>
        <dbReference type="ChEBI" id="CHEBI:16526"/>
        <dbReference type="ChEBI" id="CHEBI:33019"/>
        <dbReference type="ChEBI" id="CHEBI:37575"/>
        <dbReference type="ChEBI" id="CHEBI:57841"/>
        <dbReference type="ChEBI" id="CHEBI:62899"/>
        <dbReference type="EC" id="2.5.1.3"/>
    </reaction>
</comment>
<evidence type="ECO:0000256" key="7">
    <source>
        <dbReference type="ARBA" id="ARBA00047851"/>
    </source>
</evidence>
<sequence>MTTEIYKLILVTHRQAQPLDAYLQFIEKCVTSGVSSVQLREKDASPFFLLDYASRLKKLLDQYQIPLIINDNLELALEIDAHGVHLGQTDGSPALARARLGPDKCIGLSIESEDDLTRANACEVDYVAASAVFPSSHKTNLRTIWGLDGLQSLAKRSIHPLIAIGGINQQNLGKVMAAGAQGVAVIGALHEADNPAAMAAELRSFVDRSKNNEPG</sequence>
<comment type="function">
    <text evidence="9">Condenses 4-methyl-5-(beta-hydroxyethyl)thiazole monophosphate (THZ-P) and 2-methyl-4-amino-5-hydroxymethyl pyrimidine pyrophosphate (HMP-PP) to form thiamine monophosphate (TMP).</text>
</comment>
<dbReference type="GO" id="GO:0009229">
    <property type="term" value="P:thiamine diphosphate biosynthetic process"/>
    <property type="evidence" value="ECO:0007669"/>
    <property type="project" value="UniProtKB-UniRule"/>
</dbReference>
<protein>
    <recommendedName>
        <fullName evidence="9">Thiamine-phosphate synthase</fullName>
        <shortName evidence="9">TP synthase</shortName>
        <shortName evidence="9">TPS</shortName>
        <ecNumber evidence="9">2.5.1.3</ecNumber>
    </recommendedName>
    <alternativeName>
        <fullName evidence="9">Thiamine-phosphate pyrophosphorylase</fullName>
        <shortName evidence="9">TMP pyrophosphorylase</shortName>
        <shortName evidence="9">TMP-PPase</shortName>
    </alternativeName>
</protein>
<dbReference type="EC" id="2.5.1.3" evidence="9"/>